<evidence type="ECO:0000313" key="2">
    <source>
        <dbReference type="EMBL" id="XDQ27137.1"/>
    </source>
</evidence>
<feature type="transmembrane region" description="Helical" evidence="1">
    <location>
        <begin position="12"/>
        <end position="33"/>
    </location>
</feature>
<accession>A0AB39P9K5</accession>
<keyword evidence="1" id="KW-0812">Transmembrane</keyword>
<evidence type="ECO:0000256" key="1">
    <source>
        <dbReference type="SAM" id="Phobius"/>
    </source>
</evidence>
<protein>
    <submittedName>
        <fullName evidence="2">Uncharacterized protein</fullName>
    </submittedName>
</protein>
<organism evidence="2">
    <name type="scientific">Streptomyces sp. R21</name>
    <dbReference type="NCBI Taxonomy" id="3238627"/>
    <lineage>
        <taxon>Bacteria</taxon>
        <taxon>Bacillati</taxon>
        <taxon>Actinomycetota</taxon>
        <taxon>Actinomycetes</taxon>
        <taxon>Kitasatosporales</taxon>
        <taxon>Streptomycetaceae</taxon>
        <taxon>Streptomyces</taxon>
    </lineage>
</organism>
<gene>
    <name evidence="2" type="ORF">AB5J56_21565</name>
</gene>
<proteinExistence type="predicted"/>
<keyword evidence="1" id="KW-1133">Transmembrane helix</keyword>
<dbReference type="AlphaFoldDB" id="A0AB39P9K5"/>
<sequence length="54" mass="6335">MRMRREVRWLLWGLWLGCLVFAAWFIVAVIVFLTDDSPLNQLQNLGPLPGDLHR</sequence>
<keyword evidence="1" id="KW-0472">Membrane</keyword>
<reference evidence="2" key="1">
    <citation type="submission" date="2024-07" db="EMBL/GenBank/DDBJ databases">
        <authorList>
            <person name="Yu S.T."/>
        </authorList>
    </citation>
    <scope>NUCLEOTIDE SEQUENCE</scope>
    <source>
        <strain evidence="2">R21</strain>
    </source>
</reference>
<name>A0AB39P9K5_9ACTN</name>
<dbReference type="RefSeq" id="WP_369234394.1">
    <property type="nucleotide sequence ID" value="NZ_CP163435.1"/>
</dbReference>
<dbReference type="EMBL" id="CP163435">
    <property type="protein sequence ID" value="XDQ27137.1"/>
    <property type="molecule type" value="Genomic_DNA"/>
</dbReference>